<dbReference type="Proteomes" id="UP000305095">
    <property type="component" value="Unassembled WGS sequence"/>
</dbReference>
<accession>A0A4U6S3W7</accession>
<evidence type="ECO:0000313" key="1">
    <source>
        <dbReference type="EMBL" id="TKV81781.1"/>
    </source>
</evidence>
<dbReference type="EMBL" id="SZZP01000005">
    <property type="protein sequence ID" value="TKV81781.1"/>
    <property type="molecule type" value="Genomic_DNA"/>
</dbReference>
<organism evidence="1 2">
    <name type="scientific">Bradyrhizobium elkanii</name>
    <dbReference type="NCBI Taxonomy" id="29448"/>
    <lineage>
        <taxon>Bacteria</taxon>
        <taxon>Pseudomonadati</taxon>
        <taxon>Pseudomonadota</taxon>
        <taxon>Alphaproteobacteria</taxon>
        <taxon>Hyphomicrobiales</taxon>
        <taxon>Nitrobacteraceae</taxon>
        <taxon>Bradyrhizobium</taxon>
    </lineage>
</organism>
<sequence>MKGRGGGPVQSEASMQTELNKVIAAVEEFYAQEMFLLERDLGERTLTHRLAVYVERQFSGWQVDCNYDRLGERTLRLPRGSGSSTDDHLGKSIYPDIVVHQRDIPNNLLAIELRKDSNHQPIEHDQRKLQALTDPNVWFAYAMGVLVIVGQGGVSFTEVYVGGAIDSATSLWFAERLRESGLASRRDHGAPH</sequence>
<dbReference type="AlphaFoldDB" id="A0A4U6S3W7"/>
<evidence type="ECO:0000313" key="2">
    <source>
        <dbReference type="Proteomes" id="UP000305095"/>
    </source>
</evidence>
<name>A0A4U6S3W7_BRAEL</name>
<proteinExistence type="predicted"/>
<comment type="caution">
    <text evidence="1">The sequence shown here is derived from an EMBL/GenBank/DDBJ whole genome shotgun (WGS) entry which is preliminary data.</text>
</comment>
<protein>
    <submittedName>
        <fullName evidence="1">Uncharacterized protein</fullName>
    </submittedName>
</protein>
<gene>
    <name evidence="1" type="ORF">FDV58_08910</name>
</gene>
<reference evidence="1 2" key="1">
    <citation type="submission" date="2019-05" db="EMBL/GenBank/DDBJ databases">
        <title>Draft Genome of Bradyrhizobium elkanii strain SEMIA 938, Used in Commercial Inoculants for Lupinus spp. in Brazil.</title>
        <authorList>
            <person name="Hungria M."/>
            <person name="Delamuta J.R.M."/>
            <person name="Ribeiro R.A."/>
            <person name="Nogueira M.A."/>
        </authorList>
    </citation>
    <scope>NUCLEOTIDE SEQUENCE [LARGE SCALE GENOMIC DNA]</scope>
    <source>
        <strain evidence="1 2">Semia 938</strain>
    </source>
</reference>